<dbReference type="AlphaFoldDB" id="A0A4V0YEK8"/>
<protein>
    <submittedName>
        <fullName evidence="1">Uncharacterized protein</fullName>
    </submittedName>
</protein>
<organism evidence="1 2">
    <name type="scientific">Xylanimonas allomyrinae</name>
    <dbReference type="NCBI Taxonomy" id="2509459"/>
    <lineage>
        <taxon>Bacteria</taxon>
        <taxon>Bacillati</taxon>
        <taxon>Actinomycetota</taxon>
        <taxon>Actinomycetes</taxon>
        <taxon>Micrococcales</taxon>
        <taxon>Promicromonosporaceae</taxon>
        <taxon>Xylanimonas</taxon>
    </lineage>
</organism>
<dbReference type="EMBL" id="CP035495">
    <property type="protein sequence ID" value="QAY64561.1"/>
    <property type="molecule type" value="Genomic_DNA"/>
</dbReference>
<dbReference type="RefSeq" id="WP_129205703.1">
    <property type="nucleotide sequence ID" value="NZ_CP035495.1"/>
</dbReference>
<accession>A0A4V0YEK8</accession>
<reference evidence="1 2" key="1">
    <citation type="submission" date="2019-01" db="EMBL/GenBank/DDBJ databases">
        <title>Genome sequencing of strain 2JSPR-7.</title>
        <authorList>
            <person name="Heo J."/>
            <person name="Kim S.-J."/>
            <person name="Kim J.-S."/>
            <person name="Hong S.-B."/>
            <person name="Kwon S.-W."/>
        </authorList>
    </citation>
    <scope>NUCLEOTIDE SEQUENCE [LARGE SCALE GENOMIC DNA]</scope>
    <source>
        <strain evidence="1 2">2JSPR-7</strain>
    </source>
</reference>
<sequence>MTVTEAAALWLKRVDVGGGRLAGRRPDRSREVNAVSIAEAWLQVAADGAGCSAAKTARSVLSSIMGEAPRDRTVAMSAIRSTRFAKAQAKKATTAKTSAI</sequence>
<proteinExistence type="predicted"/>
<evidence type="ECO:0000313" key="1">
    <source>
        <dbReference type="EMBL" id="QAY64561.1"/>
    </source>
</evidence>
<keyword evidence="2" id="KW-1185">Reference proteome</keyword>
<dbReference type="KEGG" id="xyl:ET495_16665"/>
<dbReference type="Proteomes" id="UP000291758">
    <property type="component" value="Chromosome"/>
</dbReference>
<evidence type="ECO:0000313" key="2">
    <source>
        <dbReference type="Proteomes" id="UP000291758"/>
    </source>
</evidence>
<name>A0A4V0YEK8_9MICO</name>
<gene>
    <name evidence="1" type="ORF">ET495_16665</name>
</gene>